<organism evidence="1 2">
    <name type="scientific">Algoriphagus sediminis</name>
    <dbReference type="NCBI Taxonomy" id="3057113"/>
    <lineage>
        <taxon>Bacteria</taxon>
        <taxon>Pseudomonadati</taxon>
        <taxon>Bacteroidota</taxon>
        <taxon>Cytophagia</taxon>
        <taxon>Cytophagales</taxon>
        <taxon>Cyclobacteriaceae</taxon>
        <taxon>Algoriphagus</taxon>
    </lineage>
</organism>
<dbReference type="Proteomes" id="UP001171916">
    <property type="component" value="Unassembled WGS sequence"/>
</dbReference>
<evidence type="ECO:0000313" key="1">
    <source>
        <dbReference type="EMBL" id="MDN3205204.1"/>
    </source>
</evidence>
<gene>
    <name evidence="1" type="ORF">QVH07_13655</name>
</gene>
<name>A0ABT7YFA5_9BACT</name>
<protein>
    <submittedName>
        <fullName evidence="1">DUF2851 family protein</fullName>
    </submittedName>
</protein>
<evidence type="ECO:0000313" key="2">
    <source>
        <dbReference type="Proteomes" id="UP001171916"/>
    </source>
</evidence>
<reference evidence="1" key="1">
    <citation type="submission" date="2023-06" db="EMBL/GenBank/DDBJ databases">
        <title>Robiginitalea aurantiacus sp. nov. and Algoriphagus sediminis sp. nov., isolated from coastal sediment.</title>
        <authorList>
            <person name="Zhou Z.Y."/>
            <person name="An J."/>
            <person name="Jia Y.W."/>
            <person name="Du Z.J."/>
        </authorList>
    </citation>
    <scope>NUCLEOTIDE SEQUENCE</scope>
    <source>
        <strain evidence="1">C2-7</strain>
    </source>
</reference>
<accession>A0ABT7YFA5</accession>
<keyword evidence="2" id="KW-1185">Reference proteome</keyword>
<dbReference type="InterPro" id="IPR021272">
    <property type="entry name" value="DUF2851"/>
</dbReference>
<proteinExistence type="predicted"/>
<dbReference type="RefSeq" id="WP_290001285.1">
    <property type="nucleotide sequence ID" value="NZ_JAUEPH010000006.1"/>
</dbReference>
<comment type="caution">
    <text evidence="1">The sequence shown here is derived from an EMBL/GenBank/DDBJ whole genome shotgun (WGS) entry which is preliminary data.</text>
</comment>
<dbReference type="EMBL" id="JAUEPH010000006">
    <property type="protein sequence ID" value="MDN3205204.1"/>
    <property type="molecule type" value="Genomic_DNA"/>
</dbReference>
<dbReference type="Pfam" id="PF11013">
    <property type="entry name" value="DUF2851"/>
    <property type="match status" value="1"/>
</dbReference>
<sequence length="429" mass="49707">MDFREDFLQLVWKYQYFDKRGLKTTDNEIISITKVGFHNSGGGPDFLEATISLNGLSLHGHVEIHKRASDWKQHSHDSDPAYNSVILHVVWEEDKPVRRNDGTAIATLELKGRIFLDVWKKYRDSLDFRQKLPCASGISEVPDIIRFSTLEKALVERLEEKSNLILNILNDTKGDWEETAYRWLFRCFGFKRNADSMQELAELVLYKTLKKHRPQVSALEAMLFGQAGLLPDESSEPYVDFLKKEFAFFKEKYSWDRAMKYQNWDFARVRPGNFPTLRIAQLASILSKAPDLHGCIFEDTQDFESLKRVFQVEPSDFWKYHYSFAGQAKKAADRKISNTVIHLLMINFVTPLWFSYGRYFDQSDWKERCFDLLQSLPAESNSIIGLFENAGWEAGNGFDTQGMIGLYKNYCTPKKCLQCKVGQSLIKAD</sequence>